<feature type="compositionally biased region" description="Polar residues" evidence="7">
    <location>
        <begin position="219"/>
        <end position="228"/>
    </location>
</feature>
<gene>
    <name evidence="8" type="ORF">g.16589</name>
</gene>
<dbReference type="Pfam" id="PF05890">
    <property type="entry name" value="Ebp2"/>
    <property type="match status" value="1"/>
</dbReference>
<evidence type="ECO:0000313" key="8">
    <source>
        <dbReference type="EMBL" id="JAS64563.1"/>
    </source>
</evidence>
<feature type="compositionally biased region" description="Basic residues" evidence="7">
    <location>
        <begin position="270"/>
        <end position="289"/>
    </location>
</feature>
<evidence type="ECO:0000256" key="5">
    <source>
        <dbReference type="ARBA" id="ARBA00023054"/>
    </source>
</evidence>
<evidence type="ECO:0000256" key="7">
    <source>
        <dbReference type="SAM" id="MobiDB-lite"/>
    </source>
</evidence>
<dbReference type="PANTHER" id="PTHR13028:SF0">
    <property type="entry name" value="RRNA-PROCESSING PROTEIN EBP2-RELATED"/>
    <property type="match status" value="1"/>
</dbReference>
<evidence type="ECO:0000256" key="4">
    <source>
        <dbReference type="ARBA" id="ARBA00022517"/>
    </source>
</evidence>
<name>A0A1B6GQD2_9HEMI</name>
<dbReference type="GO" id="GO:0042273">
    <property type="term" value="P:ribosomal large subunit biogenesis"/>
    <property type="evidence" value="ECO:0007669"/>
    <property type="project" value="TreeGrafter"/>
</dbReference>
<feature type="compositionally biased region" description="Basic and acidic residues" evidence="7">
    <location>
        <begin position="206"/>
        <end position="216"/>
    </location>
</feature>
<dbReference type="EMBL" id="GECZ01005206">
    <property type="protein sequence ID" value="JAS64563.1"/>
    <property type="molecule type" value="Transcribed_RNA"/>
</dbReference>
<feature type="compositionally biased region" description="Basic residues" evidence="7">
    <location>
        <begin position="296"/>
        <end position="309"/>
    </location>
</feature>
<evidence type="ECO:0000256" key="2">
    <source>
        <dbReference type="ARBA" id="ARBA00004604"/>
    </source>
</evidence>
<feature type="compositionally biased region" description="Basic and acidic residues" evidence="7">
    <location>
        <begin position="179"/>
        <end position="199"/>
    </location>
</feature>
<evidence type="ECO:0000256" key="1">
    <source>
        <dbReference type="ARBA" id="ARBA00003387"/>
    </source>
</evidence>
<evidence type="ECO:0000256" key="3">
    <source>
        <dbReference type="ARBA" id="ARBA00007336"/>
    </source>
</evidence>
<dbReference type="GO" id="GO:0005730">
    <property type="term" value="C:nucleolus"/>
    <property type="evidence" value="ECO:0007669"/>
    <property type="project" value="UniProtKB-SubCell"/>
</dbReference>
<dbReference type="GO" id="GO:0034399">
    <property type="term" value="C:nuclear periphery"/>
    <property type="evidence" value="ECO:0007669"/>
    <property type="project" value="TreeGrafter"/>
</dbReference>
<sequence length="309" mass="35618">MSSSEYNSTDESDIELQDAFAKGLLKPGLNVPVVEQEKKVFANDVRALKQKLLDIKNNMNWFERLDLVSKPAPMAPEIAVQMEEQEALNLPSNKSLALNEFKRETNFHRQAQAAVLEGLARLKALGVLTKRPEDYFAEMAKSDSHMQKVRAMLVKKQAETEHIEKVRKLRQQRKMSKKLQKEGKLKKQNEKKEMLDEVKKFRKGIRKDLDFLENKKPQNKSNSGQSRSLMKKQYKDSKFGHGGKKRGLKANTQESSADMDDYRPSFNRHVMMRPGKKNAKAMRPGKKNSKVIPRPGKNKRVKSKSQRKR</sequence>
<dbReference type="InterPro" id="IPR008610">
    <property type="entry name" value="Ebp2"/>
</dbReference>
<comment type="similarity">
    <text evidence="3">Belongs to the EBP2 family.</text>
</comment>
<keyword evidence="5" id="KW-0175">Coiled coil</keyword>
<keyword evidence="6" id="KW-0539">Nucleus</keyword>
<evidence type="ECO:0000256" key="6">
    <source>
        <dbReference type="ARBA" id="ARBA00023242"/>
    </source>
</evidence>
<dbReference type="GO" id="GO:0030687">
    <property type="term" value="C:preribosome, large subunit precursor"/>
    <property type="evidence" value="ECO:0007669"/>
    <property type="project" value="TreeGrafter"/>
</dbReference>
<dbReference type="PANTHER" id="PTHR13028">
    <property type="entry name" value="RRNA PROCESSING PROTEIN EBNA1-BINDING PROTEIN-RELATED"/>
    <property type="match status" value="1"/>
</dbReference>
<keyword evidence="4" id="KW-0690">Ribosome biogenesis</keyword>
<organism evidence="8">
    <name type="scientific">Cuerna arida</name>
    <dbReference type="NCBI Taxonomy" id="1464854"/>
    <lineage>
        <taxon>Eukaryota</taxon>
        <taxon>Metazoa</taxon>
        <taxon>Ecdysozoa</taxon>
        <taxon>Arthropoda</taxon>
        <taxon>Hexapoda</taxon>
        <taxon>Insecta</taxon>
        <taxon>Pterygota</taxon>
        <taxon>Neoptera</taxon>
        <taxon>Paraneoptera</taxon>
        <taxon>Hemiptera</taxon>
        <taxon>Auchenorrhyncha</taxon>
        <taxon>Membracoidea</taxon>
        <taxon>Cicadellidae</taxon>
        <taxon>Cicadellinae</taxon>
        <taxon>Proconiini</taxon>
        <taxon>Cuerna</taxon>
    </lineage>
</organism>
<dbReference type="GO" id="GO:0006364">
    <property type="term" value="P:rRNA processing"/>
    <property type="evidence" value="ECO:0007669"/>
    <property type="project" value="TreeGrafter"/>
</dbReference>
<proteinExistence type="inferred from homology"/>
<protein>
    <submittedName>
        <fullName evidence="8">Uncharacterized protein</fullName>
    </submittedName>
</protein>
<comment type="function">
    <text evidence="1">Required for the processing of the 27S pre-rRNA.</text>
</comment>
<feature type="region of interest" description="Disordered" evidence="7">
    <location>
        <begin position="170"/>
        <end position="309"/>
    </location>
</feature>
<accession>A0A1B6GQD2</accession>
<comment type="subcellular location">
    <subcellularLocation>
        <location evidence="2">Nucleus</location>
        <location evidence="2">Nucleolus</location>
    </subcellularLocation>
</comment>
<dbReference type="AlphaFoldDB" id="A0A1B6GQD2"/>
<reference evidence="8" key="1">
    <citation type="submission" date="2015-11" db="EMBL/GenBank/DDBJ databases">
        <title>De novo transcriptome assembly of four potential Pierce s Disease insect vectors from Arizona vineyards.</title>
        <authorList>
            <person name="Tassone E.E."/>
        </authorList>
    </citation>
    <scope>NUCLEOTIDE SEQUENCE</scope>
</reference>